<feature type="domain" description="Tetracyclin repressor-like C-terminal" evidence="3">
    <location>
        <begin position="78"/>
        <end position="188"/>
    </location>
</feature>
<dbReference type="SUPFAM" id="SSF48498">
    <property type="entry name" value="Tetracyclin repressor-like, C-terminal domain"/>
    <property type="match status" value="1"/>
</dbReference>
<name>A0ABT3TTE7_9ACTN</name>
<keyword evidence="2" id="KW-0804">Transcription</keyword>
<dbReference type="RefSeq" id="WP_266598823.1">
    <property type="nucleotide sequence ID" value="NZ_JAPHNL010000100.1"/>
</dbReference>
<dbReference type="SUPFAM" id="SSF46689">
    <property type="entry name" value="Homeodomain-like"/>
    <property type="match status" value="1"/>
</dbReference>
<gene>
    <name evidence="4" type="ORF">OFY01_11205</name>
</gene>
<dbReference type="InterPro" id="IPR011075">
    <property type="entry name" value="TetR_C"/>
</dbReference>
<proteinExistence type="predicted"/>
<reference evidence="4" key="1">
    <citation type="submission" date="2022-10" db="EMBL/GenBank/DDBJ databases">
        <title>Streptomyces beihaiensis sp. nov., a chitin degrading actinobacterium, isolated from shrimp pond soil.</title>
        <authorList>
            <person name="Xie J."/>
            <person name="Shen N."/>
        </authorList>
    </citation>
    <scope>NUCLEOTIDE SEQUENCE</scope>
    <source>
        <strain evidence="4">GXMU-J5</strain>
    </source>
</reference>
<evidence type="ECO:0000313" key="5">
    <source>
        <dbReference type="Proteomes" id="UP001163064"/>
    </source>
</evidence>
<comment type="caution">
    <text evidence="4">The sequence shown here is derived from an EMBL/GenBank/DDBJ whole genome shotgun (WGS) entry which is preliminary data.</text>
</comment>
<dbReference type="Gene3D" id="1.10.10.60">
    <property type="entry name" value="Homeodomain-like"/>
    <property type="match status" value="1"/>
</dbReference>
<dbReference type="EMBL" id="JAPHNL010000100">
    <property type="protein sequence ID" value="MCX3060311.1"/>
    <property type="molecule type" value="Genomic_DNA"/>
</dbReference>
<dbReference type="Gene3D" id="1.10.357.10">
    <property type="entry name" value="Tetracycline Repressor, domain 2"/>
    <property type="match status" value="1"/>
</dbReference>
<evidence type="ECO:0000259" key="3">
    <source>
        <dbReference type="Pfam" id="PF16859"/>
    </source>
</evidence>
<evidence type="ECO:0000256" key="1">
    <source>
        <dbReference type="ARBA" id="ARBA00023015"/>
    </source>
</evidence>
<dbReference type="Proteomes" id="UP001163064">
    <property type="component" value="Unassembled WGS sequence"/>
</dbReference>
<organism evidence="4 5">
    <name type="scientific">Streptomyces beihaiensis</name>
    <dbReference type="NCBI Taxonomy" id="2984495"/>
    <lineage>
        <taxon>Bacteria</taxon>
        <taxon>Bacillati</taxon>
        <taxon>Actinomycetota</taxon>
        <taxon>Actinomycetes</taxon>
        <taxon>Kitasatosporales</taxon>
        <taxon>Streptomycetaceae</taxon>
        <taxon>Streptomyces</taxon>
    </lineage>
</organism>
<protein>
    <submittedName>
        <fullName evidence="4">TetR/AcrR family transcriptional regulator C-terminal ligand-binding domain-containing protein</fullName>
    </submittedName>
</protein>
<evidence type="ECO:0000256" key="2">
    <source>
        <dbReference type="ARBA" id="ARBA00023163"/>
    </source>
</evidence>
<keyword evidence="1" id="KW-0805">Transcription regulation</keyword>
<dbReference type="Pfam" id="PF16859">
    <property type="entry name" value="TetR_C_11"/>
    <property type="match status" value="1"/>
</dbReference>
<accession>A0ABT3TTE7</accession>
<dbReference type="InterPro" id="IPR036271">
    <property type="entry name" value="Tet_transcr_reg_TetR-rel_C_sf"/>
</dbReference>
<evidence type="ECO:0000313" key="4">
    <source>
        <dbReference type="EMBL" id="MCX3060311.1"/>
    </source>
</evidence>
<sequence>MTTMEQSATAQAGPTLRGKVFDAVLRLCRERSYDDIGLADIAAAVGVEEEEVRRLWPTKSLVVMESLLHHVAPSMRFPRTGDMRRDLTQQLTVTAELFADPGIGPHLVAVISEVRADERLAAAFHEKVYTPNRTMARERFQLAQEQGQLRTDIDVDTAVDLVFGPIWFRLLLGTGPLTAELAERIADHALTGLRVAGGAVPPGRQAA</sequence>
<keyword evidence="5" id="KW-1185">Reference proteome</keyword>
<dbReference type="InterPro" id="IPR009057">
    <property type="entry name" value="Homeodomain-like_sf"/>
</dbReference>